<comment type="caution">
    <text evidence="1">The sequence shown here is derived from an EMBL/GenBank/DDBJ whole genome shotgun (WGS) entry which is preliminary data.</text>
</comment>
<keyword evidence="2" id="KW-1185">Reference proteome</keyword>
<dbReference type="RefSeq" id="WP_138251249.1">
    <property type="nucleotide sequence ID" value="NZ_AP022616.1"/>
</dbReference>
<protein>
    <submittedName>
        <fullName evidence="1">Uncharacterized protein</fullName>
    </submittedName>
</protein>
<sequence>MQHVQETNLAWSLIDVAKPELDARERNHVFISVGAGDSFTSIRILLKLIAVKRIPVKAELVQLCDTWLEAYVLHEDHERLRQVIDDLVVLAPNRRPVISRSLICVKSHAIYVDCESTHSATRPFATSVRSQRRPSVSVQS</sequence>
<gene>
    <name evidence="1" type="ORF">C1S79_27330</name>
</gene>
<accession>A0A7I7ZRQ5</accession>
<evidence type="ECO:0000313" key="2">
    <source>
        <dbReference type="Proteomes" id="UP000309984"/>
    </source>
</evidence>
<name>A0A7I7ZRQ5_9MYCO</name>
<proteinExistence type="predicted"/>
<evidence type="ECO:0000313" key="1">
    <source>
        <dbReference type="EMBL" id="TLH59481.1"/>
    </source>
</evidence>
<dbReference type="AlphaFoldDB" id="A0A7I7ZRQ5"/>
<reference evidence="1 2" key="1">
    <citation type="submission" date="2018-01" db="EMBL/GenBank/DDBJ databases">
        <title>Comparative genomics of Mycobacterium mucogenicum and Mycobacterium neoaurum clade members emphasizing tRNA and non-coding RNA.</title>
        <authorList>
            <person name="Behra P.R.K."/>
            <person name="Pettersson B.M.F."/>
            <person name="Das S."/>
            <person name="Dasgupta S."/>
            <person name="Kirsebom L.A."/>
        </authorList>
    </citation>
    <scope>NUCLEOTIDE SEQUENCE [LARGE SCALE GENOMIC DNA]</scope>
    <source>
        <strain evidence="1 2">DSM 45104</strain>
    </source>
</reference>
<organism evidence="1 2">
    <name type="scientific">Mycolicibacterium phocaicum</name>
    <dbReference type="NCBI Taxonomy" id="319706"/>
    <lineage>
        <taxon>Bacteria</taxon>
        <taxon>Bacillati</taxon>
        <taxon>Actinomycetota</taxon>
        <taxon>Actinomycetes</taxon>
        <taxon>Mycobacteriales</taxon>
        <taxon>Mycobacteriaceae</taxon>
        <taxon>Mycolicibacterium</taxon>
    </lineage>
</organism>
<dbReference type="EMBL" id="POTM01000065">
    <property type="protein sequence ID" value="TLH59481.1"/>
    <property type="molecule type" value="Genomic_DNA"/>
</dbReference>
<dbReference type="Proteomes" id="UP000309984">
    <property type="component" value="Unassembled WGS sequence"/>
</dbReference>